<feature type="region of interest" description="Disordered" evidence="1">
    <location>
        <begin position="1598"/>
        <end position="1726"/>
    </location>
</feature>
<feature type="compositionally biased region" description="Basic and acidic residues" evidence="1">
    <location>
        <begin position="1015"/>
        <end position="1048"/>
    </location>
</feature>
<accession>A0ABR2IDB7</accession>
<gene>
    <name evidence="3" type="ORF">M9Y10_012693</name>
</gene>
<dbReference type="InterPro" id="IPR027417">
    <property type="entry name" value="P-loop_NTPase"/>
</dbReference>
<feature type="compositionally biased region" description="Basic residues" evidence="1">
    <location>
        <begin position="939"/>
        <end position="948"/>
    </location>
</feature>
<feature type="compositionally biased region" description="Basic and acidic residues" evidence="1">
    <location>
        <begin position="1974"/>
        <end position="1995"/>
    </location>
</feature>
<dbReference type="PROSITE" id="PS51543">
    <property type="entry name" value="FYRC"/>
    <property type="match status" value="1"/>
</dbReference>
<feature type="region of interest" description="Disordered" evidence="1">
    <location>
        <begin position="1"/>
        <end position="24"/>
    </location>
</feature>
<protein>
    <submittedName>
        <fullName evidence="3">Kmt2dp</fullName>
    </submittedName>
</protein>
<evidence type="ECO:0000313" key="4">
    <source>
        <dbReference type="Proteomes" id="UP001470230"/>
    </source>
</evidence>
<dbReference type="InterPro" id="IPR016197">
    <property type="entry name" value="Chromo-like_dom_sf"/>
</dbReference>
<feature type="compositionally biased region" description="Basic residues" evidence="1">
    <location>
        <begin position="1690"/>
        <end position="1701"/>
    </location>
</feature>
<dbReference type="PROSITE" id="PS50013">
    <property type="entry name" value="CHROMO_2"/>
    <property type="match status" value="1"/>
</dbReference>
<sequence>MPAKRRRYTEKSSSITTNSKRDTTLQDGANGQKIIYKKTTFSTSNSISCYDEMPYSEIDEIVSVEKDEDHNEKYFIKLRKRPYKDKKIITRNEFKKYISGDQLFNYYSKITFRQCTNKLFFVEERILRIIKCEDHDIYLVKWSSLPIKYATWEDEATEKSIEVYKMQHVLIPPHKININLNEIKLPNQEELGPVHISVVLEIIKRFIQRDSDNGVHFSLLGGVGSVMRKEVMMSITYLRETFYSNYPILFIVDEDLVPLVKAELERFLKLFCLAITYDVAEIKSIHDNGWFFPETEVTNYKGIIISYDALPFMLDLLQKTKFLLICADATSNKSKLNTLGNLLSDYIEGDTMSKPVDEKAQLKLIEDYLKISDINSLLVISLLPFFLHSPTENIFLDSYCEPSKLCEEEFIICKLSPEQRKGYDEIISNNVEMIPELNQNLIDWLNLLIDHPLFVNDFTVDNITEKNVWPFILRSGKMRILHEFIKKAIYEEKRTLIVTTNNCFFSFLQKYFQLINTQYGILQKDEKPDLNEFQFILALIEPKDAFPWSFLAVDWIFSLTSYISPIVRNADWNFVLTEGFQIKKTKIFRFFVEDTFDVYLAADSYSCFINERPHIMYHVRDTFDYPIRLLSERSKVLPFLLQISKAQQLSSSSSSSPLLINSDIEMEEDYVGDFEPCMLERAGSVMVPTTTIQIENNESKDDDDVETHFLQYTEQNQLLLSDLKVDHSDMNIDLKDDALAAVFSIISTICWGNWQLMTEKMPIKLSVGAMKNIAYLFLDYLLKNSDREYKIAQTFNSKFVSSFGQSTSKMIFESIMNYMTNFQKNSNPMNNLNSRLERIEDLMVLTIVLARCNIYNIPGDIEIPDSFIDAVPCIGWKEEDDKELLYSVYCKGYNSFSDSLKKYNHASLSCRFHALIHAYIDELPKITGYKPKVQDRRAKGSSKGKVHSSKSLVKISKKSPRSSVPVSPSPSESSLPPKPPLPTNKEISASSSSSNIIKNDIDSEKSTKISSNVMKEPENKVEPEKAKVVKADDQKRVTKEDNKKKNNKDSASSTTVTKDENGIIVSRKSGKGPKKFLIKNPKIIDNVWKEDEQKTFAKLLCDFGPDLDINDFRILIPLENKTDKDIITLKTKFIEYEKTGNHDKYLLSPPPLEDLNSAFDFFQRIDQINFDEYYLEDIATAKAMKFWGMTQSTHSLVLQDVFKTKDISQLMLTVELDRIIKRKIPKEVLGKCKFRVKLKYNKNSKEKNESKSEVNSKESEVESNDEERKSDISRSNSKDDLHKNYNFPYDTVDGRKLVFPIVVSENVTIIALGNICPLPSFSTTEFIYPEGYSVKTFYRNIELSCTIRRKDQEPVFRITKPHKRPLKISTGRSPDEALSNFINSLEDDEEKNKFEFFNWRLPGHEIFGLCLPLTRRLIQSLPNANKCTNYRPFAFRTPIKEIECIAVAPQNRYSLASTSDKLNNHDEYNSDDSATEDGTYYDTTFNNKHVNKTKKRISVKNKHHNISKLINDDSEINNKKSKINKKNDIINEPEKVEVQDNIIENVIENNNNINDIELPEKHVIIDDDDVDDVDKIIDEPIEKGKRMMKLSDFYSSENENENIDDVKPPFADLPVEDTNKNAFESPPPLPDLPNEDEDVNENTLESPPPLPDLPEEEEEAIDQSYKESNQNESNEIINNDTENYNINPPVRRRNQRKKKKSNIQDEIVYFKDESDNSTDEDTGDGEYKLPGFINHIYNNPMKSYATRSISNSRAKKVKTRNVKLYDSVSHNYDKDNDEYPAKKTKTRETSKRRHLKKRSSSDDDDDFNPMKRVRVYDSVRKSSPKKETTNLNNNKNNVARKTTVVVSAKKPKINNNDTNTGINNNNVDIVENKEYCSNIKTRVVISAKRPKENIKSNTNNRKNINDNNDDEIEEVKPQQNKPKRKYHKKGSSSEDEYNPMKKIRLYDSVTKAPKRKTSAIIDEEDDDDDGDGNSSDKDETYKEPEENVKEKDYAYKYHVKPTRGRKPMVTRGSTSSYIKNKRRYSENESSESENENNIKNDKKEEEEFFVIEKDINDDDDSNKIDKKDLVMRPNFNSRRKHSTIGGNWIKTTKSKKQKEAYKSEDDSSPPPISSSANNGQSKDENKSRPELHFNFSSLVDRMEINAGPGNREMVFNSRDLFQHIHPYSQFDKTPNFKQELKKFGDSILDNSEEVRDLLGFNERSATGAWNRSFEKQTNK</sequence>
<dbReference type="InterPro" id="IPR000953">
    <property type="entry name" value="Chromo/chromo_shadow_dom"/>
</dbReference>
<evidence type="ECO:0000256" key="1">
    <source>
        <dbReference type="SAM" id="MobiDB-lite"/>
    </source>
</evidence>
<reference evidence="3 4" key="1">
    <citation type="submission" date="2024-04" db="EMBL/GenBank/DDBJ databases">
        <title>Tritrichomonas musculus Genome.</title>
        <authorList>
            <person name="Alves-Ferreira E."/>
            <person name="Grigg M."/>
            <person name="Lorenzi H."/>
            <person name="Galac M."/>
        </authorList>
    </citation>
    <scope>NUCLEOTIDE SEQUENCE [LARGE SCALE GENOMIC DNA]</scope>
    <source>
        <strain evidence="3 4">EAF2021</strain>
    </source>
</reference>
<feature type="compositionally biased region" description="Basic and acidic residues" evidence="1">
    <location>
        <begin position="1814"/>
        <end position="1828"/>
    </location>
</feature>
<feature type="compositionally biased region" description="Basic residues" evidence="1">
    <location>
        <begin position="1997"/>
        <end position="2008"/>
    </location>
</feature>
<feature type="compositionally biased region" description="Acidic residues" evidence="1">
    <location>
        <begin position="1715"/>
        <end position="1724"/>
    </location>
</feature>
<feature type="compositionally biased region" description="Basic residues" evidence="1">
    <location>
        <begin position="1921"/>
        <end position="1930"/>
    </location>
</feature>
<dbReference type="Proteomes" id="UP001470230">
    <property type="component" value="Unassembled WGS sequence"/>
</dbReference>
<feature type="compositionally biased region" description="Low complexity" evidence="1">
    <location>
        <begin position="961"/>
        <end position="975"/>
    </location>
</feature>
<keyword evidence="4" id="KW-1185">Reference proteome</keyword>
<comment type="caution">
    <text evidence="3">The sequence shown here is derived from an EMBL/GenBank/DDBJ whole genome shotgun (WGS) entry which is preliminary data.</text>
</comment>
<organism evidence="3 4">
    <name type="scientific">Tritrichomonas musculus</name>
    <dbReference type="NCBI Taxonomy" id="1915356"/>
    <lineage>
        <taxon>Eukaryota</taxon>
        <taxon>Metamonada</taxon>
        <taxon>Parabasalia</taxon>
        <taxon>Tritrichomonadida</taxon>
        <taxon>Tritrichomonadidae</taxon>
        <taxon>Tritrichomonas</taxon>
    </lineage>
</organism>
<dbReference type="InterPro" id="IPR052003">
    <property type="entry name" value="HR_DNA-Binding_Protein"/>
</dbReference>
<dbReference type="EMBL" id="JAPFFF010000018">
    <property type="protein sequence ID" value="KAK8861001.1"/>
    <property type="molecule type" value="Genomic_DNA"/>
</dbReference>
<feature type="compositionally biased region" description="Low complexity" evidence="1">
    <location>
        <begin position="1895"/>
        <end position="1906"/>
    </location>
</feature>
<feature type="region of interest" description="Disordered" evidence="1">
    <location>
        <begin position="931"/>
        <end position="1057"/>
    </location>
</feature>
<dbReference type="InterPro" id="IPR003889">
    <property type="entry name" value="FYrich_C"/>
</dbReference>
<feature type="compositionally biased region" description="Basic and acidic residues" evidence="1">
    <location>
        <begin position="1771"/>
        <end position="1789"/>
    </location>
</feature>
<dbReference type="SUPFAM" id="SSF54160">
    <property type="entry name" value="Chromo domain-like"/>
    <property type="match status" value="1"/>
</dbReference>
<feature type="region of interest" description="Disordered" evidence="1">
    <location>
        <begin position="1890"/>
        <end position="2130"/>
    </location>
</feature>
<feature type="compositionally biased region" description="Basic and acidic residues" evidence="1">
    <location>
        <begin position="2061"/>
        <end position="2070"/>
    </location>
</feature>
<feature type="compositionally biased region" description="Acidic residues" evidence="1">
    <location>
        <begin position="1961"/>
        <end position="1971"/>
    </location>
</feature>
<dbReference type="Gene3D" id="3.40.50.300">
    <property type="entry name" value="P-loop containing nucleotide triphosphate hydrolases"/>
    <property type="match status" value="1"/>
</dbReference>
<dbReference type="PANTHER" id="PTHR15361:SF5">
    <property type="entry name" value="C3H1-TYPE DOMAIN-CONTAINING PROTEIN"/>
    <property type="match status" value="1"/>
</dbReference>
<feature type="region of interest" description="Disordered" evidence="1">
    <location>
        <begin position="1245"/>
        <end position="1277"/>
    </location>
</feature>
<dbReference type="PANTHER" id="PTHR15361">
    <property type="entry name" value="RAD51/NUKS-INTERACTING PROTEIN"/>
    <property type="match status" value="1"/>
</dbReference>
<feature type="region of interest" description="Disordered" evidence="1">
    <location>
        <begin position="1768"/>
        <end position="1837"/>
    </location>
</feature>
<proteinExistence type="predicted"/>
<feature type="compositionally biased region" description="Low complexity" evidence="1">
    <location>
        <begin position="985"/>
        <end position="998"/>
    </location>
</feature>
<feature type="compositionally biased region" description="Basic and acidic residues" evidence="1">
    <location>
        <begin position="2036"/>
        <end position="2054"/>
    </location>
</feature>
<evidence type="ECO:0000259" key="2">
    <source>
        <dbReference type="PROSITE" id="PS50013"/>
    </source>
</evidence>
<dbReference type="Gene3D" id="3.30.160.360">
    <property type="match status" value="1"/>
</dbReference>
<feature type="compositionally biased region" description="Low complexity" evidence="1">
    <location>
        <begin position="1667"/>
        <end position="1679"/>
    </location>
</feature>
<feature type="compositionally biased region" description="Basic and acidic residues" evidence="1">
    <location>
        <begin position="2121"/>
        <end position="2130"/>
    </location>
</feature>
<evidence type="ECO:0000313" key="3">
    <source>
        <dbReference type="EMBL" id="KAK8861001.1"/>
    </source>
</evidence>
<dbReference type="Pfam" id="PF05965">
    <property type="entry name" value="FYRC"/>
    <property type="match status" value="1"/>
</dbReference>
<name>A0ABR2IDB7_9EUKA</name>
<feature type="domain" description="Chromo" evidence="2">
    <location>
        <begin position="121"/>
        <end position="156"/>
    </location>
</feature>